<dbReference type="SMART" id="SM00437">
    <property type="entry name" value="TOP1Ac"/>
    <property type="match status" value="1"/>
</dbReference>
<dbReference type="SMART" id="SM00436">
    <property type="entry name" value="TOP1Bc"/>
    <property type="match status" value="1"/>
</dbReference>
<evidence type="ECO:0000256" key="1">
    <source>
        <dbReference type="ARBA" id="ARBA00000213"/>
    </source>
</evidence>
<dbReference type="InterPro" id="IPR003602">
    <property type="entry name" value="Topo_IA_DNA-bd_dom"/>
</dbReference>
<dbReference type="GO" id="GO:0043597">
    <property type="term" value="C:cytoplasmic replication fork"/>
    <property type="evidence" value="ECO:0007669"/>
    <property type="project" value="TreeGrafter"/>
</dbReference>
<reference evidence="15 16" key="1">
    <citation type="journal article" date="2014" name="BMC Genomics">
        <title>Comparison of environmental and isolate Sulfobacillus genomes reveals diverse carbon, sulfur, nitrogen, and hydrogen metabolisms.</title>
        <authorList>
            <person name="Justice N.B."/>
            <person name="Norman A."/>
            <person name="Brown C.T."/>
            <person name="Singh A."/>
            <person name="Thomas B.C."/>
            <person name="Banfield J.F."/>
        </authorList>
    </citation>
    <scope>NUCLEOTIDE SEQUENCE [LARGE SCALE GENOMIC DNA]</scope>
    <source>
        <strain evidence="15">AMDSBA4</strain>
    </source>
</reference>
<dbReference type="InterPro" id="IPR013497">
    <property type="entry name" value="Topo_IA_cen"/>
</dbReference>
<comment type="catalytic activity">
    <reaction evidence="1">
        <text>ATP-independent breakage of single-stranded DNA, followed by passage and rejoining.</text>
        <dbReference type="EC" id="5.6.2.1"/>
    </reaction>
</comment>
<dbReference type="PRINTS" id="PR00417">
    <property type="entry name" value="PRTPISMRASEI"/>
</dbReference>
<dbReference type="InterPro" id="IPR025589">
    <property type="entry name" value="Toprim_C_rpt"/>
</dbReference>
<dbReference type="SMART" id="SM00493">
    <property type="entry name" value="TOPRIM"/>
    <property type="match status" value="1"/>
</dbReference>
<dbReference type="NCBIfam" id="TIGR01056">
    <property type="entry name" value="topB"/>
    <property type="match status" value="1"/>
</dbReference>
<evidence type="ECO:0000313" key="15">
    <source>
        <dbReference type="EMBL" id="PSR34090.1"/>
    </source>
</evidence>
<dbReference type="PANTHER" id="PTHR11390:SF21">
    <property type="entry name" value="DNA TOPOISOMERASE 3-ALPHA"/>
    <property type="match status" value="1"/>
</dbReference>
<dbReference type="Gene3D" id="1.10.290.10">
    <property type="entry name" value="Topoisomerase I, domain 4"/>
    <property type="match status" value="1"/>
</dbReference>
<dbReference type="NCBIfam" id="NF005829">
    <property type="entry name" value="PRK07726.1"/>
    <property type="match status" value="1"/>
</dbReference>
<dbReference type="InterPro" id="IPR000380">
    <property type="entry name" value="Topo_IA"/>
</dbReference>
<keyword evidence="4" id="KW-0479">Metal-binding</keyword>
<evidence type="ECO:0000256" key="5">
    <source>
        <dbReference type="ARBA" id="ARBA00022842"/>
    </source>
</evidence>
<evidence type="ECO:0000256" key="12">
    <source>
        <dbReference type="ARBA" id="ARBA00032877"/>
    </source>
</evidence>
<evidence type="ECO:0000256" key="8">
    <source>
        <dbReference type="ARBA" id="ARBA00023235"/>
    </source>
</evidence>
<dbReference type="Pfam" id="PF01751">
    <property type="entry name" value="Toprim"/>
    <property type="match status" value="1"/>
</dbReference>
<dbReference type="GO" id="GO:0006310">
    <property type="term" value="P:DNA recombination"/>
    <property type="evidence" value="ECO:0007669"/>
    <property type="project" value="TreeGrafter"/>
</dbReference>
<evidence type="ECO:0000256" key="11">
    <source>
        <dbReference type="ARBA" id="ARBA00032235"/>
    </source>
</evidence>
<sequence length="705" mass="78461">MLIVTEKPSVGRDIAQAINSRPVAHDGYLVAGDTTVTWGFGHLVTLAEPDAYQEAWRKWSLAQLPMLPETFKLVPIKKTLSQFKTVSRLMRAADVIICATDADREGELIFRYIYQMVNVSKPVKRLWLSENTPQAILAGLSALKPLSSYDALAAAAQARAQADWVVGLNATRVFTLKHGISGQGALSVGRVQTPTLRIIADRDQEIANFTPTPYWQLEVWFETPNQEQYAGYWFVSEGRETRDRFLVREEAEKIAAMVPPQTPGLIKSIETKRVNIHPPLLFSLNDLQKEGNRRFGLTAQQVLDTAQSLYEKHLISYPRTEAKYLTKEIAGTVEQRLAGLQKETAYREPIEQVSRPLPLQRLINDQAVSKAGHYAIIPIGQLPSNLTDRELKIFDLVARRFIAALLPKGIDERTTLITEAGGQMFRTRGTAILVLGWRQAVHALPESKDPENIDDAEPNAKIPSGLTPELPVTVVKNSILEKETKAPPRFTDASILAVMEKHGLGTPATRARILEVLLLREYVKRVKKTLVSTDKGRALLSVVPEDLQNPELTGNWESRLENIAAGTESADRFLADIRSYTQNLVAVAKQQSRTSVAPDDLGPCPMCSIGRVVAGKKGWGCSRWRDGCSFTIWREIAGKRLTETQLKTLLAGKTTALLKGFKSKNGKSFSARLRWNRDSHTVDFIFPSSADMATRSARKSSRRSP</sequence>
<dbReference type="GO" id="GO:0046872">
    <property type="term" value="F:metal ion binding"/>
    <property type="evidence" value="ECO:0007669"/>
    <property type="project" value="UniProtKB-KW"/>
</dbReference>
<dbReference type="InterPro" id="IPR005738">
    <property type="entry name" value="TopoIII"/>
</dbReference>
<dbReference type="EC" id="5.6.2.1" evidence="3"/>
<dbReference type="PANTHER" id="PTHR11390">
    <property type="entry name" value="PROKARYOTIC DNA TOPOISOMERASE"/>
    <property type="match status" value="1"/>
</dbReference>
<keyword evidence="5" id="KW-0460">Magnesium</keyword>
<keyword evidence="7" id="KW-0238">DNA-binding</keyword>
<dbReference type="GO" id="GO:0003917">
    <property type="term" value="F:DNA topoisomerase type I (single strand cut, ATP-independent) activity"/>
    <property type="evidence" value="ECO:0007669"/>
    <property type="project" value="UniProtKB-EC"/>
</dbReference>
<evidence type="ECO:0000256" key="10">
    <source>
        <dbReference type="ARBA" id="ARBA00031985"/>
    </source>
</evidence>
<feature type="domain" description="Toprim" evidence="13">
    <location>
        <begin position="1"/>
        <end position="132"/>
    </location>
</feature>
<dbReference type="InterPro" id="IPR013824">
    <property type="entry name" value="Topo_IA_cen_sub1"/>
</dbReference>
<dbReference type="InterPro" id="IPR006171">
    <property type="entry name" value="TOPRIM_dom"/>
</dbReference>
<dbReference type="Gene3D" id="2.70.20.10">
    <property type="entry name" value="Topoisomerase I, domain 3"/>
    <property type="match status" value="1"/>
</dbReference>
<organism evidence="15 16">
    <name type="scientific">Sulfobacillus benefaciens</name>
    <dbReference type="NCBI Taxonomy" id="453960"/>
    <lineage>
        <taxon>Bacteria</taxon>
        <taxon>Bacillati</taxon>
        <taxon>Bacillota</taxon>
        <taxon>Clostridia</taxon>
        <taxon>Eubacteriales</taxon>
        <taxon>Clostridiales Family XVII. Incertae Sedis</taxon>
        <taxon>Sulfobacillus</taxon>
    </lineage>
</organism>
<evidence type="ECO:0000256" key="3">
    <source>
        <dbReference type="ARBA" id="ARBA00012891"/>
    </source>
</evidence>
<feature type="domain" description="Topo IA-type catalytic" evidence="14">
    <location>
        <begin position="149"/>
        <end position="585"/>
    </location>
</feature>
<evidence type="ECO:0000259" key="13">
    <source>
        <dbReference type="PROSITE" id="PS50880"/>
    </source>
</evidence>
<comment type="similarity">
    <text evidence="2">Belongs to the type IA topoisomerase family.</text>
</comment>
<dbReference type="CDD" id="cd03362">
    <property type="entry name" value="TOPRIM_TopoIA_TopoIII"/>
    <property type="match status" value="1"/>
</dbReference>
<evidence type="ECO:0000256" key="4">
    <source>
        <dbReference type="ARBA" id="ARBA00022723"/>
    </source>
</evidence>
<dbReference type="InterPro" id="IPR023406">
    <property type="entry name" value="Topo_IA_AS"/>
</dbReference>
<dbReference type="GO" id="GO:0003677">
    <property type="term" value="F:DNA binding"/>
    <property type="evidence" value="ECO:0007669"/>
    <property type="project" value="UniProtKB-KW"/>
</dbReference>
<dbReference type="InterPro" id="IPR013826">
    <property type="entry name" value="Topo_IA_cen_sub3"/>
</dbReference>
<dbReference type="PROSITE" id="PS00396">
    <property type="entry name" value="TOPO_IA_1"/>
    <property type="match status" value="1"/>
</dbReference>
<dbReference type="InterPro" id="IPR003601">
    <property type="entry name" value="Topo_IA_2"/>
</dbReference>
<dbReference type="SUPFAM" id="SSF56712">
    <property type="entry name" value="Prokaryotic type I DNA topoisomerase"/>
    <property type="match status" value="1"/>
</dbReference>
<evidence type="ECO:0000256" key="7">
    <source>
        <dbReference type="ARBA" id="ARBA00023125"/>
    </source>
</evidence>
<gene>
    <name evidence="15" type="ORF">C7B46_06725</name>
</gene>
<dbReference type="Pfam" id="PF13342">
    <property type="entry name" value="Toprim_Crpt"/>
    <property type="match status" value="1"/>
</dbReference>
<dbReference type="CDD" id="cd00186">
    <property type="entry name" value="TOP1Ac"/>
    <property type="match status" value="1"/>
</dbReference>
<evidence type="ECO:0000256" key="6">
    <source>
        <dbReference type="ARBA" id="ARBA00023029"/>
    </source>
</evidence>
<dbReference type="InterPro" id="IPR013825">
    <property type="entry name" value="Topo_IA_cen_sub2"/>
</dbReference>
<comment type="caution">
    <text evidence="15">The sequence shown here is derived from an EMBL/GenBank/DDBJ whole genome shotgun (WGS) entry which is preliminary data.</text>
</comment>
<proteinExistence type="inferred from homology"/>
<name>A0A2T2XHY8_9FIRM</name>
<protein>
    <recommendedName>
        <fullName evidence="3">DNA topoisomerase</fullName>
        <ecNumber evidence="3">5.6.2.1</ecNumber>
    </recommendedName>
    <alternativeName>
        <fullName evidence="12">Omega-protein</fullName>
    </alternativeName>
    <alternativeName>
        <fullName evidence="11">Relaxing enzyme</fullName>
    </alternativeName>
    <alternativeName>
        <fullName evidence="9">Swivelase</fullName>
    </alternativeName>
    <alternativeName>
        <fullName evidence="10">Untwisting enzyme</fullName>
    </alternativeName>
</protein>
<dbReference type="InterPro" id="IPR034144">
    <property type="entry name" value="TOPRIM_TopoIII"/>
</dbReference>
<dbReference type="PROSITE" id="PS50880">
    <property type="entry name" value="TOPRIM"/>
    <property type="match status" value="1"/>
</dbReference>
<dbReference type="GO" id="GO:0006265">
    <property type="term" value="P:DNA topological change"/>
    <property type="evidence" value="ECO:0007669"/>
    <property type="project" value="InterPro"/>
</dbReference>
<dbReference type="PROSITE" id="PS52039">
    <property type="entry name" value="TOPO_IA_2"/>
    <property type="match status" value="1"/>
</dbReference>
<keyword evidence="6" id="KW-0799">Topoisomerase</keyword>
<dbReference type="Pfam" id="PF01131">
    <property type="entry name" value="Topoisom_bac"/>
    <property type="match status" value="1"/>
</dbReference>
<dbReference type="InterPro" id="IPR023405">
    <property type="entry name" value="Topo_IA_core_domain"/>
</dbReference>
<dbReference type="Gene3D" id="3.40.50.140">
    <property type="match status" value="1"/>
</dbReference>
<dbReference type="AlphaFoldDB" id="A0A2T2XHY8"/>
<evidence type="ECO:0000256" key="2">
    <source>
        <dbReference type="ARBA" id="ARBA00009446"/>
    </source>
</evidence>
<evidence type="ECO:0000256" key="9">
    <source>
        <dbReference type="ARBA" id="ARBA00030003"/>
    </source>
</evidence>
<dbReference type="Gene3D" id="1.10.460.10">
    <property type="entry name" value="Topoisomerase I, domain 2"/>
    <property type="match status" value="1"/>
</dbReference>
<dbReference type="GO" id="GO:0006281">
    <property type="term" value="P:DNA repair"/>
    <property type="evidence" value="ECO:0007669"/>
    <property type="project" value="TreeGrafter"/>
</dbReference>
<accession>A0A2T2XHY8</accession>
<keyword evidence="8 15" id="KW-0413">Isomerase</keyword>
<evidence type="ECO:0000259" key="14">
    <source>
        <dbReference type="PROSITE" id="PS52039"/>
    </source>
</evidence>
<dbReference type="Proteomes" id="UP000242972">
    <property type="component" value="Unassembled WGS sequence"/>
</dbReference>
<dbReference type="EMBL" id="PXYW01000012">
    <property type="protein sequence ID" value="PSR34090.1"/>
    <property type="molecule type" value="Genomic_DNA"/>
</dbReference>
<evidence type="ECO:0000313" key="16">
    <source>
        <dbReference type="Proteomes" id="UP000242972"/>
    </source>
</evidence>